<evidence type="ECO:0000313" key="2">
    <source>
        <dbReference type="Proteomes" id="UP001178461"/>
    </source>
</evidence>
<accession>A0AA35LC29</accession>
<feature type="non-terminal residue" evidence="1">
    <location>
        <position position="72"/>
    </location>
</feature>
<dbReference type="EMBL" id="OX395140">
    <property type="protein sequence ID" value="CAI5793590.1"/>
    <property type="molecule type" value="Genomic_DNA"/>
</dbReference>
<dbReference type="AlphaFoldDB" id="A0AA35LC29"/>
<name>A0AA35LC29_9SAUR</name>
<keyword evidence="2" id="KW-1185">Reference proteome</keyword>
<protein>
    <submittedName>
        <fullName evidence="1">Uncharacterized protein</fullName>
    </submittedName>
</protein>
<sequence>IFVKLQLERILNGSHEDFKNSHFAYPVNILQRTLRVFNPTGITSCQSPQSILAQKQLKTPIEALNFWMPCAE</sequence>
<evidence type="ECO:0000313" key="1">
    <source>
        <dbReference type="EMBL" id="CAI5793590.1"/>
    </source>
</evidence>
<gene>
    <name evidence="1" type="ORF">PODLI_1B021861</name>
</gene>
<proteinExistence type="predicted"/>
<organism evidence="1 2">
    <name type="scientific">Podarcis lilfordi</name>
    <name type="common">Lilford's wall lizard</name>
    <dbReference type="NCBI Taxonomy" id="74358"/>
    <lineage>
        <taxon>Eukaryota</taxon>
        <taxon>Metazoa</taxon>
        <taxon>Chordata</taxon>
        <taxon>Craniata</taxon>
        <taxon>Vertebrata</taxon>
        <taxon>Euteleostomi</taxon>
        <taxon>Lepidosauria</taxon>
        <taxon>Squamata</taxon>
        <taxon>Bifurcata</taxon>
        <taxon>Unidentata</taxon>
        <taxon>Episquamata</taxon>
        <taxon>Laterata</taxon>
        <taxon>Lacertibaenia</taxon>
        <taxon>Lacertidae</taxon>
        <taxon>Podarcis</taxon>
    </lineage>
</organism>
<feature type="non-terminal residue" evidence="1">
    <location>
        <position position="1"/>
    </location>
</feature>
<dbReference type="Proteomes" id="UP001178461">
    <property type="component" value="Chromosome Z"/>
</dbReference>
<reference evidence="1" key="1">
    <citation type="submission" date="2022-12" db="EMBL/GenBank/DDBJ databases">
        <authorList>
            <person name="Alioto T."/>
            <person name="Alioto T."/>
            <person name="Gomez Garrido J."/>
        </authorList>
    </citation>
    <scope>NUCLEOTIDE SEQUENCE</scope>
</reference>